<reference evidence="1 2" key="1">
    <citation type="submission" date="2019-07" db="EMBL/GenBank/DDBJ databases">
        <title>The First High-Quality Draft Genome Sequence of the Causal Agent of the Current Panama Disease Epidemic.</title>
        <authorList>
            <person name="Warmington R.J."/>
            <person name="Kay W."/>
            <person name="Jeffries A."/>
            <person name="Bebber D."/>
            <person name="Moore K."/>
            <person name="Studholme D.J."/>
        </authorList>
    </citation>
    <scope>NUCLEOTIDE SEQUENCE [LARGE SCALE GENOMIC DNA]</scope>
    <source>
        <strain evidence="1 2">TR4</strain>
    </source>
</reference>
<protein>
    <recommendedName>
        <fullName evidence="3">Fucose-specific lectin</fullName>
    </recommendedName>
</protein>
<accession>A0A5C6SGH0</accession>
<dbReference type="EMBL" id="VMNF01000014">
    <property type="protein sequence ID" value="TXB96978.1"/>
    <property type="molecule type" value="Genomic_DNA"/>
</dbReference>
<evidence type="ECO:0000313" key="1">
    <source>
        <dbReference type="EMBL" id="TXB96978.1"/>
    </source>
</evidence>
<evidence type="ECO:0000313" key="2">
    <source>
        <dbReference type="Proteomes" id="UP000321331"/>
    </source>
</evidence>
<proteinExistence type="predicted"/>
<dbReference type="SUPFAM" id="SSF89372">
    <property type="entry name" value="Fucose-specific lectin"/>
    <property type="match status" value="1"/>
</dbReference>
<name>A0A5C6SGH0_FUSOC</name>
<dbReference type="AlphaFoldDB" id="A0A5C6SGH0"/>
<comment type="caution">
    <text evidence="1">The sequence shown here is derived from an EMBL/GenBank/DDBJ whole genome shotgun (WGS) entry which is preliminary data.</text>
</comment>
<dbReference type="Proteomes" id="UP000321331">
    <property type="component" value="Unassembled WGS sequence"/>
</dbReference>
<dbReference type="Gene3D" id="2.120.10.70">
    <property type="entry name" value="Fucose-specific lectin"/>
    <property type="match status" value="1"/>
</dbReference>
<sequence>MPGIASLYAEGADDGTKLHVFSIGSDNNLQLHSRDEGDVNDTPETHDFSTQGIEGTIVNSQITSAQLVLDLKKRDLVYSEGVIGFTNKDDDGESHNVSVISPKYISLDKTEKHNLTIASCFSECDSWVYYFKGAQDDRILVECHPVLGESHEIDDTIQIDSNSSLAAYYDAENERRSVIIQGASNSTFYEYYPEGDGDTQRLKYTDDAQAGTPLAVVCVNGNVYLYYTNRSNELRIVTKQIGRSWGSPQEVQGSPVDTASQLTVVASEKGNHLFYVAEGSDESEINHVLHVR</sequence>
<evidence type="ECO:0008006" key="3">
    <source>
        <dbReference type="Google" id="ProtNLM"/>
    </source>
</evidence>
<organism evidence="1 2">
    <name type="scientific">Fusarium oxysporum f. sp. cubense</name>
    <dbReference type="NCBI Taxonomy" id="61366"/>
    <lineage>
        <taxon>Eukaryota</taxon>
        <taxon>Fungi</taxon>
        <taxon>Dikarya</taxon>
        <taxon>Ascomycota</taxon>
        <taxon>Pezizomycotina</taxon>
        <taxon>Sordariomycetes</taxon>
        <taxon>Hypocreomycetidae</taxon>
        <taxon>Hypocreales</taxon>
        <taxon>Nectriaceae</taxon>
        <taxon>Fusarium</taxon>
        <taxon>Fusarium oxysporum species complex</taxon>
    </lineage>
</organism>
<gene>
    <name evidence="1" type="ORF">FocTR4_00011173</name>
</gene>